<evidence type="ECO:0000256" key="3">
    <source>
        <dbReference type="SAM" id="Phobius"/>
    </source>
</evidence>
<name>I2Q4N4_9BACT</name>
<evidence type="ECO:0000259" key="4">
    <source>
        <dbReference type="PROSITE" id="PS50885"/>
    </source>
</evidence>
<sequence length="749" mass="79036">MRIRWKLFWLLAALSLVPLLLLRINSQFALSRLSDKLSARVGAHLVEEARTRMGRLVEDHARLLQSRRQALGLAVSMQAMAVEEALRNPSPPPLDPARVILLAAGPDRGMGRGMMGKGPESAVAGDDGRPGPDDDGLVDTPGYFRIAPDGTALPLPIDKNRLTLRLPSRLDRQRAQPRLDALATLLGPCRRIASDMGPLAHIQATLLADGLGALYPAKAIASDAFDPRQSPWYLAALALPGPVWTSPQPEPGTGRVSVAVSSRVTGPDKAPAGATAIFTPLDDLLASVTMPGHIAGDLRTYLVVTEPDGAGRPALLVEAGEVRRSHEHGHGHGWRAYVTPSPLGSPDTDVLGAMAEDVAGGTSGVRRLTYEGQDCLAAYARTADNEALLQIAPVAEVLAEARAVAADVEASIRRLYVFGSLIAVAVMIALAFLSFSASRAVTRPILALTRAARRLADGDFSARVARPGQDEIGELGRVFNELAPRLDAHMRLCETVSLASEIQRSLLPAEPPDVPGLSLAGTSRYCDETGGDYFDFLPFDGAKAGLLGVALGDVSGHGLEAALLMTTARALLRPRAAAPGAPAAIVADVNRELTRDTYGTGRFMTLFYLEIDRAAGTAAYARAGHDPAFLFDPATGRVTELTAKGMALGVAEEARYETGTVAGLAPGQVILIGSDGLWEAENEAGKMFGKDRTRAILAQAAPKGAQAVLDALFAALDAFRGARPLDDDVTLVVIAVTAPPQPRRPHAAQ</sequence>
<dbReference type="GO" id="GO:0016791">
    <property type="term" value="F:phosphatase activity"/>
    <property type="evidence" value="ECO:0007669"/>
    <property type="project" value="TreeGrafter"/>
</dbReference>
<dbReference type="CDD" id="cd06225">
    <property type="entry name" value="HAMP"/>
    <property type="match status" value="1"/>
</dbReference>
<keyword evidence="3" id="KW-1133">Transmembrane helix</keyword>
<feature type="transmembrane region" description="Helical" evidence="3">
    <location>
        <begin position="415"/>
        <end position="435"/>
    </location>
</feature>
<dbReference type="GO" id="GO:0016020">
    <property type="term" value="C:membrane"/>
    <property type="evidence" value="ECO:0007669"/>
    <property type="project" value="InterPro"/>
</dbReference>
<dbReference type="Gene3D" id="3.60.40.10">
    <property type="entry name" value="PPM-type phosphatase domain"/>
    <property type="match status" value="1"/>
</dbReference>
<dbReference type="InterPro" id="IPR036457">
    <property type="entry name" value="PPM-type-like_dom_sf"/>
</dbReference>
<dbReference type="PANTHER" id="PTHR43156">
    <property type="entry name" value="STAGE II SPORULATION PROTEIN E-RELATED"/>
    <property type="match status" value="1"/>
</dbReference>
<reference evidence="5" key="1">
    <citation type="submission" date="2011-11" db="EMBL/GenBank/DDBJ databases">
        <title>Improved High-Quality Draft sequence of Desulfovibrio sp. U5L.</title>
        <authorList>
            <consortium name="US DOE Joint Genome Institute"/>
            <person name="Lucas S."/>
            <person name="Han J."/>
            <person name="Lapidus A."/>
            <person name="Cheng J.-F."/>
            <person name="Goodwin L."/>
            <person name="Pitluck S."/>
            <person name="Peters L."/>
            <person name="Ovchinnikova G."/>
            <person name="Held B."/>
            <person name="Detter J.C."/>
            <person name="Han C."/>
            <person name="Tapia R."/>
            <person name="Land M."/>
            <person name="Hauser L."/>
            <person name="Kyrpides N."/>
            <person name="Ivanova N."/>
            <person name="Pagani I."/>
            <person name="Gabster J."/>
            <person name="Walker C."/>
            <person name="Stolyar S."/>
            <person name="Stahl D."/>
            <person name="Arkin A."/>
            <person name="Dehal P."/>
            <person name="Hazen T."/>
            <person name="Woyke T."/>
        </authorList>
    </citation>
    <scope>NUCLEOTIDE SEQUENCE [LARGE SCALE GENOMIC DNA]</scope>
    <source>
        <strain evidence="5">U5L</strain>
    </source>
</reference>
<keyword evidence="3" id="KW-0472">Membrane</keyword>
<dbReference type="eggNOG" id="COG2972">
    <property type="taxonomic scope" value="Bacteria"/>
</dbReference>
<protein>
    <submittedName>
        <fullName evidence="5">Serine phosphatase RsbU, regulator of sigma subunit</fullName>
    </submittedName>
</protein>
<dbReference type="GO" id="GO:0007165">
    <property type="term" value="P:signal transduction"/>
    <property type="evidence" value="ECO:0007669"/>
    <property type="project" value="InterPro"/>
</dbReference>
<organism evidence="5">
    <name type="scientific">Desulfovibrio sp. U5L</name>
    <dbReference type="NCBI Taxonomy" id="596152"/>
    <lineage>
        <taxon>Bacteria</taxon>
        <taxon>Pseudomonadati</taxon>
        <taxon>Thermodesulfobacteriota</taxon>
        <taxon>Desulfovibrionia</taxon>
        <taxon>Desulfovibrionales</taxon>
        <taxon>Desulfovibrionaceae</taxon>
        <taxon>Desulfovibrio</taxon>
    </lineage>
</organism>
<dbReference type="SMART" id="SM00331">
    <property type="entry name" value="PP2C_SIG"/>
    <property type="match status" value="1"/>
</dbReference>
<keyword evidence="1" id="KW-0378">Hydrolase</keyword>
<dbReference type="EMBL" id="JH600068">
    <property type="protein sequence ID" value="EIG54740.1"/>
    <property type="molecule type" value="Genomic_DNA"/>
</dbReference>
<dbReference type="Gene3D" id="3.30.450.20">
    <property type="entry name" value="PAS domain"/>
    <property type="match status" value="1"/>
</dbReference>
<dbReference type="HOGENOM" id="CLU_020306_1_0_7"/>
<feature type="region of interest" description="Disordered" evidence="2">
    <location>
        <begin position="115"/>
        <end position="134"/>
    </location>
</feature>
<dbReference type="STRING" id="596152.DesU5LDRAFT_3106"/>
<evidence type="ECO:0000313" key="5">
    <source>
        <dbReference type="EMBL" id="EIG54740.1"/>
    </source>
</evidence>
<proteinExistence type="predicted"/>
<dbReference type="CDD" id="cd18773">
    <property type="entry name" value="PDC1_HK_sensor"/>
    <property type="match status" value="1"/>
</dbReference>
<accession>I2Q4N4</accession>
<dbReference type="AlphaFoldDB" id="I2Q4N4"/>
<dbReference type="InterPro" id="IPR001932">
    <property type="entry name" value="PPM-type_phosphatase-like_dom"/>
</dbReference>
<evidence type="ECO:0000256" key="2">
    <source>
        <dbReference type="SAM" id="MobiDB-lite"/>
    </source>
</evidence>
<dbReference type="InterPro" id="IPR003660">
    <property type="entry name" value="HAMP_dom"/>
</dbReference>
<dbReference type="PROSITE" id="PS50885">
    <property type="entry name" value="HAMP"/>
    <property type="match status" value="1"/>
</dbReference>
<dbReference type="PANTHER" id="PTHR43156:SF2">
    <property type="entry name" value="STAGE II SPORULATION PROTEIN E"/>
    <property type="match status" value="1"/>
</dbReference>
<gene>
    <name evidence="5" type="ORF">DesU5LDRAFT_3106</name>
</gene>
<keyword evidence="3" id="KW-0812">Transmembrane</keyword>
<dbReference type="Pfam" id="PF07228">
    <property type="entry name" value="SpoIIE"/>
    <property type="match status" value="1"/>
</dbReference>
<dbReference type="Pfam" id="PF00672">
    <property type="entry name" value="HAMP"/>
    <property type="match status" value="1"/>
</dbReference>
<dbReference type="eggNOG" id="COG2208">
    <property type="taxonomic scope" value="Bacteria"/>
</dbReference>
<dbReference type="OrthoDB" id="343514at2"/>
<dbReference type="InterPro" id="IPR052016">
    <property type="entry name" value="Bact_Sigma-Reg"/>
</dbReference>
<dbReference type="SUPFAM" id="SSF158472">
    <property type="entry name" value="HAMP domain-like"/>
    <property type="match status" value="1"/>
</dbReference>
<feature type="domain" description="HAMP" evidence="4">
    <location>
        <begin position="439"/>
        <end position="491"/>
    </location>
</feature>
<dbReference type="Gene3D" id="6.10.340.10">
    <property type="match status" value="1"/>
</dbReference>
<dbReference type="SMART" id="SM00304">
    <property type="entry name" value="HAMP"/>
    <property type="match status" value="1"/>
</dbReference>
<evidence type="ECO:0000256" key="1">
    <source>
        <dbReference type="ARBA" id="ARBA00022801"/>
    </source>
</evidence>
<dbReference type="SUPFAM" id="SSF81606">
    <property type="entry name" value="PP2C-like"/>
    <property type="match status" value="1"/>
</dbReference>